<proteinExistence type="predicted"/>
<accession>A0AAE1DBU8</accession>
<comment type="caution">
    <text evidence="1">The sequence shown here is derived from an EMBL/GenBank/DDBJ whole genome shotgun (WGS) entry which is preliminary data.</text>
</comment>
<keyword evidence="2" id="KW-1185">Reference proteome</keyword>
<dbReference type="EMBL" id="JAWDGP010004365">
    <property type="protein sequence ID" value="KAK3764954.1"/>
    <property type="molecule type" value="Genomic_DNA"/>
</dbReference>
<organism evidence="1 2">
    <name type="scientific">Elysia crispata</name>
    <name type="common">lettuce slug</name>
    <dbReference type="NCBI Taxonomy" id="231223"/>
    <lineage>
        <taxon>Eukaryota</taxon>
        <taxon>Metazoa</taxon>
        <taxon>Spiralia</taxon>
        <taxon>Lophotrochozoa</taxon>
        <taxon>Mollusca</taxon>
        <taxon>Gastropoda</taxon>
        <taxon>Heterobranchia</taxon>
        <taxon>Euthyneura</taxon>
        <taxon>Panpulmonata</taxon>
        <taxon>Sacoglossa</taxon>
        <taxon>Placobranchoidea</taxon>
        <taxon>Plakobranchidae</taxon>
        <taxon>Elysia</taxon>
    </lineage>
</organism>
<dbReference type="Proteomes" id="UP001283361">
    <property type="component" value="Unassembled WGS sequence"/>
</dbReference>
<gene>
    <name evidence="1" type="ORF">RRG08_045756</name>
</gene>
<sequence length="135" mass="15383">MVESLIGKQTTNIRESISPTERFSITLRYLATGNTLKDLKFISAIAQQTIGKIVIENKLPTRVYKARRVVEDTFGILASRFGVFQRQMLLSSEKAQIVILACCCLQNFLNRMSKRYIMQGTVDWEDENEVVQMGS</sequence>
<evidence type="ECO:0000313" key="2">
    <source>
        <dbReference type="Proteomes" id="UP001283361"/>
    </source>
</evidence>
<evidence type="ECO:0000313" key="1">
    <source>
        <dbReference type="EMBL" id="KAK3764954.1"/>
    </source>
</evidence>
<dbReference type="AlphaFoldDB" id="A0AAE1DBU8"/>
<name>A0AAE1DBU8_9GAST</name>
<reference evidence="1" key="1">
    <citation type="journal article" date="2023" name="G3 (Bethesda)">
        <title>A reference genome for the long-term kleptoplast-retaining sea slug Elysia crispata morphotype clarki.</title>
        <authorList>
            <person name="Eastman K.E."/>
            <person name="Pendleton A.L."/>
            <person name="Shaikh M.A."/>
            <person name="Suttiyut T."/>
            <person name="Ogas R."/>
            <person name="Tomko P."/>
            <person name="Gavelis G."/>
            <person name="Widhalm J.R."/>
            <person name="Wisecaver J.H."/>
        </authorList>
    </citation>
    <scope>NUCLEOTIDE SEQUENCE</scope>
    <source>
        <strain evidence="1">ECLA1</strain>
    </source>
</reference>
<protein>
    <submittedName>
        <fullName evidence="1">Uncharacterized protein</fullName>
    </submittedName>
</protein>